<dbReference type="OrthoDB" id="444941at2"/>
<keyword evidence="1" id="KW-1133">Transmembrane helix</keyword>
<evidence type="ECO:0000313" key="3">
    <source>
        <dbReference type="EMBL" id="KKD38180.1"/>
    </source>
</evidence>
<dbReference type="InterPro" id="IPR007890">
    <property type="entry name" value="CHASE2"/>
</dbReference>
<comment type="caution">
    <text evidence="3">The sequence shown here is derived from an EMBL/GenBank/DDBJ whole genome shotgun (WGS) entry which is preliminary data.</text>
</comment>
<keyword evidence="1" id="KW-0472">Membrane</keyword>
<dbReference type="RefSeq" id="WP_046278434.1">
    <property type="nucleotide sequence ID" value="NZ_LATL02000226.1"/>
</dbReference>
<gene>
    <name evidence="3" type="ORF">WN50_10215</name>
</gene>
<dbReference type="PATRIC" id="fig|1637645.4.peg.4452"/>
<dbReference type="Proteomes" id="UP000033607">
    <property type="component" value="Unassembled WGS sequence"/>
</dbReference>
<feature type="transmembrane region" description="Helical" evidence="1">
    <location>
        <begin position="736"/>
        <end position="757"/>
    </location>
</feature>
<feature type="transmembrane region" description="Helical" evidence="1">
    <location>
        <begin position="710"/>
        <end position="729"/>
    </location>
</feature>
<dbReference type="Pfam" id="PF12770">
    <property type="entry name" value="CHAT"/>
    <property type="match status" value="1"/>
</dbReference>
<feature type="domain" description="CHASE2" evidence="2">
    <location>
        <begin position="416"/>
        <end position="726"/>
    </location>
</feature>
<accession>A0A0F5YJ25</accession>
<protein>
    <recommendedName>
        <fullName evidence="2">CHASE2 domain-containing protein</fullName>
    </recommendedName>
</protein>
<reference evidence="3 4" key="1">
    <citation type="submission" date="2015-06" db="EMBL/GenBank/DDBJ databases">
        <title>Draft genome assembly of filamentous brackish cyanobacterium Limnoraphis robusta strain CS-951.</title>
        <authorList>
            <person name="Willis A."/>
            <person name="Parks M."/>
            <person name="Burford M.A."/>
        </authorList>
    </citation>
    <scope>NUCLEOTIDE SEQUENCE [LARGE SCALE GENOMIC DNA]</scope>
    <source>
        <strain evidence="3 4">CS-951</strain>
    </source>
</reference>
<evidence type="ECO:0000256" key="1">
    <source>
        <dbReference type="SAM" id="Phobius"/>
    </source>
</evidence>
<dbReference type="AlphaFoldDB" id="A0A0F5YJ25"/>
<dbReference type="EMBL" id="LATL02000226">
    <property type="protein sequence ID" value="KKD38180.1"/>
    <property type="molecule type" value="Genomic_DNA"/>
</dbReference>
<feature type="transmembrane region" description="Helical" evidence="1">
    <location>
        <begin position="763"/>
        <end position="780"/>
    </location>
</feature>
<dbReference type="Pfam" id="PF05226">
    <property type="entry name" value="CHASE2"/>
    <property type="match status" value="1"/>
</dbReference>
<dbReference type="InterPro" id="IPR024983">
    <property type="entry name" value="CHAT_dom"/>
</dbReference>
<name>A0A0F5YJ25_9CYAN</name>
<organism evidence="3 4">
    <name type="scientific">Limnoraphis robusta CS-951</name>
    <dbReference type="NCBI Taxonomy" id="1637645"/>
    <lineage>
        <taxon>Bacteria</taxon>
        <taxon>Bacillati</taxon>
        <taxon>Cyanobacteriota</taxon>
        <taxon>Cyanophyceae</taxon>
        <taxon>Oscillatoriophycideae</taxon>
        <taxon>Oscillatoriales</taxon>
        <taxon>Sirenicapillariaceae</taxon>
        <taxon>Limnoraphis</taxon>
    </lineage>
</organism>
<proteinExistence type="predicted"/>
<sequence>MPSLTSSISRSKSVENGSKSVVLNFGNGNTQQGCSMIVANLWTSASFPPIRLTGSLPPALELAQLYKRWRSLFEALNHRLSWRRGVVDLAIEFDEQDIAQVSQVEFFELSRQLKQSLNQWLDSGSFGRIERRLRTQLSPHEEIRVIIETDDPVMRRLPWHLWNFFEDYPASEVGLSSSLEAERIEPTHRSPGGTVRILAILGNSHGIDIEQDRALLEHLPGAKTVFLVEPRRSELNRLLWDEEGWDILFFAGHSSSHISGATGFININHDEAITVIELKFALQAAIARGLQLALFNSCDGLGLARQLADLQIPQLVVMREPVPDQVAQAFLKHWLSAFSTGTSFYRSVREAREKLQDLEPEYPCACWLPVICQNPTVIPPTWLELRGNRQIPAHSIAAFGAIVTVLVIALRSLGLMQGWELKAYDQLLRLRPFEEVDSRVLVVEATEKDIQKYGGFPLPDHTLVKLIEKLKSYQPRVLGIDIYRDVPREPGHAQLLKQLTENQNLIAVCSASESRNLNKPGVAPPPNIPKKRLGFTDVVVDSDDILRRHLLFMNPDSNSPCQTELSLSFQLAQNYLRVEGITPLLRADESVQMGDVVFKPLAKPSGGYQKFDNRGFQLLLNYRAIDQNQLQRVTFSQILEGEVDPDSIKDRLVLIGISAPISTDYFSTPYSFRSTEHQKMPGVVLQAQMISQILSSVLDGRPLIWVWSQWGDWVWIGSWSIVGGIIAWHHHRFSSWTPVVGVAVVTLSGICYIFLLWGGWVPIVPSSLTLVITAVCPFLLKNQ</sequence>
<dbReference type="SMART" id="SM01080">
    <property type="entry name" value="CHASE2"/>
    <property type="match status" value="1"/>
</dbReference>
<evidence type="ECO:0000313" key="4">
    <source>
        <dbReference type="Proteomes" id="UP000033607"/>
    </source>
</evidence>
<keyword evidence="1" id="KW-0812">Transmembrane</keyword>
<evidence type="ECO:0000259" key="2">
    <source>
        <dbReference type="SMART" id="SM01080"/>
    </source>
</evidence>